<accession>A0ABV4XXN8</accession>
<reference evidence="1 2" key="1">
    <citation type="submission" date="2024-09" db="EMBL/GenBank/DDBJ databases">
        <title>Floridaenema gen nov. (Aerosakkonemataceae, Aerosakkonematales ord. nov., Cyanobacteria) from benthic tropical and subtropical fresh waters, with the description of four new species.</title>
        <authorList>
            <person name="Moretto J.A."/>
            <person name="Berthold D.E."/>
            <person name="Lefler F.W."/>
            <person name="Huang I.-S."/>
            <person name="Laughinghouse H. IV."/>
        </authorList>
    </citation>
    <scope>NUCLEOTIDE SEQUENCE [LARGE SCALE GENOMIC DNA]</scope>
    <source>
        <strain evidence="1 2">BLCC-F50</strain>
    </source>
</reference>
<sequence length="80" mass="9254">MSQLSEYIEQYQSETQRLVGVDYEQLRSLISQAEKLHNQKQLAGEEKKTRIIKAGSGWQPKLSISDQILLTLVYLHHLLT</sequence>
<name>A0ABV4XXN8_9CYAN</name>
<gene>
    <name evidence="1" type="ORF">ACE1CI_23230</name>
</gene>
<dbReference type="EMBL" id="JBHFNR010000170">
    <property type="protein sequence ID" value="MFB2895832.1"/>
    <property type="molecule type" value="Genomic_DNA"/>
</dbReference>
<organism evidence="1 2">
    <name type="scientific">Floridaenema flaviceps BLCC-F50</name>
    <dbReference type="NCBI Taxonomy" id="3153642"/>
    <lineage>
        <taxon>Bacteria</taxon>
        <taxon>Bacillati</taxon>
        <taxon>Cyanobacteriota</taxon>
        <taxon>Cyanophyceae</taxon>
        <taxon>Oscillatoriophycideae</taxon>
        <taxon>Aerosakkonematales</taxon>
        <taxon>Aerosakkonemataceae</taxon>
        <taxon>Floridanema</taxon>
        <taxon>Floridanema flaviceps</taxon>
    </lineage>
</organism>
<evidence type="ECO:0000313" key="2">
    <source>
        <dbReference type="Proteomes" id="UP001576784"/>
    </source>
</evidence>
<protein>
    <submittedName>
        <fullName evidence="1">DDE transposase family protein</fullName>
    </submittedName>
</protein>
<proteinExistence type="predicted"/>
<comment type="caution">
    <text evidence="1">The sequence shown here is derived from an EMBL/GenBank/DDBJ whole genome shotgun (WGS) entry which is preliminary data.</text>
</comment>
<keyword evidence="2" id="KW-1185">Reference proteome</keyword>
<dbReference type="RefSeq" id="WP_413265467.1">
    <property type="nucleotide sequence ID" value="NZ_JBHFNR010000170.1"/>
</dbReference>
<dbReference type="Proteomes" id="UP001576784">
    <property type="component" value="Unassembled WGS sequence"/>
</dbReference>
<evidence type="ECO:0000313" key="1">
    <source>
        <dbReference type="EMBL" id="MFB2895832.1"/>
    </source>
</evidence>